<dbReference type="Gene3D" id="3.30.1490.270">
    <property type="match status" value="1"/>
</dbReference>
<evidence type="ECO:0000313" key="3">
    <source>
        <dbReference type="Proteomes" id="UP000314285"/>
    </source>
</evidence>
<dbReference type="InterPro" id="IPR016450">
    <property type="entry name" value="UCP005522"/>
</dbReference>
<dbReference type="SUPFAM" id="SSF56059">
    <property type="entry name" value="Glutathione synthetase ATP-binding domain-like"/>
    <property type="match status" value="1"/>
</dbReference>
<dbReference type="EMBL" id="VFBM01000001">
    <property type="protein sequence ID" value="TNX94136.1"/>
    <property type="molecule type" value="Genomic_DNA"/>
</dbReference>
<evidence type="ECO:0000313" key="2">
    <source>
        <dbReference type="EMBL" id="TNX94136.1"/>
    </source>
</evidence>
<organism evidence="2 3">
    <name type="scientific">Acinetobacter radioresistens</name>
    <dbReference type="NCBI Taxonomy" id="40216"/>
    <lineage>
        <taxon>Bacteria</taxon>
        <taxon>Pseudomonadati</taxon>
        <taxon>Pseudomonadota</taxon>
        <taxon>Gammaproteobacteria</taxon>
        <taxon>Moraxellales</taxon>
        <taxon>Moraxellaceae</taxon>
        <taxon>Acinetobacter</taxon>
    </lineage>
</organism>
<dbReference type="PIRSF" id="PIRSF005522">
    <property type="entry name" value="UCP005522"/>
    <property type="match status" value="1"/>
</dbReference>
<reference evidence="2 3" key="1">
    <citation type="submission" date="2019-06" db="EMBL/GenBank/DDBJ databases">
        <title>Genome of Acinetobacter radioresistens APH1, a phenol degrading strain.</title>
        <authorList>
            <person name="Liu Y."/>
        </authorList>
    </citation>
    <scope>NUCLEOTIDE SEQUENCE [LARGE SCALE GENOMIC DNA]</scope>
    <source>
        <strain evidence="2 3">APH1</strain>
    </source>
</reference>
<feature type="domain" description="Circularly permuted ATP-grasp type 2" evidence="1">
    <location>
        <begin position="127"/>
        <end position="501"/>
    </location>
</feature>
<evidence type="ECO:0000259" key="1">
    <source>
        <dbReference type="Pfam" id="PF14403"/>
    </source>
</evidence>
<proteinExistence type="predicted"/>
<name>A0A8H2K239_ACIRA</name>
<dbReference type="Pfam" id="PF14403">
    <property type="entry name" value="CP_ATPgrasp_2"/>
    <property type="match status" value="1"/>
</dbReference>
<sequence length="528" mass="60016">MLKDECETSLMIESYNDTCIEHFNKNKKIVVANSEDKFKQQCSHNMPPTAYLFDQLKSKFFNEMLDDQNISGEASKKIEEWLCMRSLPELLSLQQQAKEYFLYEGITFTVYGDAEGTERTIPFDLIPRVIARQQWDKIAQGCVQRAKALNLFLDDIYHHQHILKEGLIPAEQILQHEAFLPQMMNCSLKGQVYSQVSGIDIVRDSSGSFFVLEDNLRTPSGVSYMLESRKISKKLMPDLCRSKQLYEISHYPLLLKSILEESADVDNPQIVIMTPGRFNSAYYEHAFLAREMGVPLVTNRDLYVENNKVYMKTIRGRKRIDVIYRRLDDAFLDPTTFRPDSALGVSGLMSAYLSQNVVLANAPGTGVADDKSVYPYVTQMIEYYLGEKAILNNVPTYQCRYLQDFEYVMDNMSKLVIKEAQGSGGYGMLIGPQASAKELREFREKVRIQPHLYIAQPTLDLSVSPTLVEEGLAERHIDLRPFILSSPQRTEIVPGGLTRVAMQKGSLVVNSSQGGGIKDTWVVDTLHS</sequence>
<dbReference type="InterPro" id="IPR025841">
    <property type="entry name" value="CP_ATPgrasp_2"/>
</dbReference>
<dbReference type="Gene3D" id="3.40.50.11290">
    <property type="match status" value="1"/>
</dbReference>
<dbReference type="RefSeq" id="WP_005025443.1">
    <property type="nucleotide sequence ID" value="NZ_CP027365.1"/>
</dbReference>
<dbReference type="Proteomes" id="UP000314285">
    <property type="component" value="Unassembled WGS sequence"/>
</dbReference>
<dbReference type="AlphaFoldDB" id="A0A8H2K239"/>
<accession>A0A8H2K239</accession>
<dbReference type="InterPro" id="IPR051680">
    <property type="entry name" value="ATP-dep_Glu-Cys_Ligase-2"/>
</dbReference>
<comment type="caution">
    <text evidence="2">The sequence shown here is derived from an EMBL/GenBank/DDBJ whole genome shotgun (WGS) entry which is preliminary data.</text>
</comment>
<dbReference type="PANTHER" id="PTHR34595:SF7">
    <property type="entry name" value="SLL1039 PROTEIN"/>
    <property type="match status" value="1"/>
</dbReference>
<gene>
    <name evidence="2" type="ORF">FHY67_01330</name>
</gene>
<protein>
    <submittedName>
        <fullName evidence="2">Circularly permuted type 2 ATP-grasp protein</fullName>
    </submittedName>
</protein>
<dbReference type="PANTHER" id="PTHR34595">
    <property type="entry name" value="BLR5612 PROTEIN"/>
    <property type="match status" value="1"/>
</dbReference>